<dbReference type="InterPro" id="IPR036388">
    <property type="entry name" value="WH-like_DNA-bd_sf"/>
</dbReference>
<proteinExistence type="inferred from homology"/>
<keyword evidence="2" id="KW-0805">Transcription regulation</keyword>
<dbReference type="Pfam" id="PF03466">
    <property type="entry name" value="LysR_substrate"/>
    <property type="match status" value="1"/>
</dbReference>
<dbReference type="InterPro" id="IPR000847">
    <property type="entry name" value="LysR_HTH_N"/>
</dbReference>
<dbReference type="Gene3D" id="1.10.10.10">
    <property type="entry name" value="Winged helix-like DNA-binding domain superfamily/Winged helix DNA-binding domain"/>
    <property type="match status" value="1"/>
</dbReference>
<dbReference type="EMBL" id="WQLV01000001">
    <property type="protein sequence ID" value="MVO14773.1"/>
    <property type="molecule type" value="Genomic_DNA"/>
</dbReference>
<feature type="domain" description="HTH lysR-type" evidence="5">
    <location>
        <begin position="8"/>
        <end position="65"/>
    </location>
</feature>
<evidence type="ECO:0000256" key="2">
    <source>
        <dbReference type="ARBA" id="ARBA00023015"/>
    </source>
</evidence>
<dbReference type="PRINTS" id="PR00039">
    <property type="entry name" value="HTHLYSR"/>
</dbReference>
<dbReference type="Pfam" id="PF00126">
    <property type="entry name" value="HTH_1"/>
    <property type="match status" value="1"/>
</dbReference>
<evidence type="ECO:0000256" key="1">
    <source>
        <dbReference type="ARBA" id="ARBA00009437"/>
    </source>
</evidence>
<gene>
    <name evidence="6" type="ORF">GO984_03030</name>
</gene>
<accession>A0A6L6WAE8</accession>
<evidence type="ECO:0000256" key="3">
    <source>
        <dbReference type="ARBA" id="ARBA00023125"/>
    </source>
</evidence>
<dbReference type="PANTHER" id="PTHR30537:SF3">
    <property type="entry name" value="TRANSCRIPTIONAL REGULATORY PROTEIN"/>
    <property type="match status" value="1"/>
</dbReference>
<evidence type="ECO:0000313" key="6">
    <source>
        <dbReference type="EMBL" id="MVO14773.1"/>
    </source>
</evidence>
<dbReference type="GO" id="GO:0003700">
    <property type="term" value="F:DNA-binding transcription factor activity"/>
    <property type="evidence" value="ECO:0007669"/>
    <property type="project" value="InterPro"/>
</dbReference>
<sequence>MEWKSVSFDWNQIRAFLATVDEGSFSAAARVLGLTQPTLGRQIAALEADLGVTLFERNGRRMDLTKSGLELVEQARAMLQAAGQISLTASGQSQSVEGEVSITATEAMMAYMLPPFVASIRQQAPGIEIRLVASDKVSDLTAREADIAIRHVQPEQPDLTAKKLGQTQARLYGAYRYLDQIGRPDTNQDLAGVDFIGQDHYLRSLRVLSGRGLKLDRANYKMISSSSVTLWEMVKAGLGLAVMTDDVAQRTPGVEAAFPDMEPFDVPVWLVTHRELHSSRRIRMVFDLLAEHFAKDTSYK</sequence>
<dbReference type="GO" id="GO:0006351">
    <property type="term" value="P:DNA-templated transcription"/>
    <property type="evidence" value="ECO:0007669"/>
    <property type="project" value="TreeGrafter"/>
</dbReference>
<dbReference type="SUPFAM" id="SSF53850">
    <property type="entry name" value="Periplasmic binding protein-like II"/>
    <property type="match status" value="1"/>
</dbReference>
<keyword evidence="4" id="KW-0804">Transcription</keyword>
<dbReference type="InterPro" id="IPR005119">
    <property type="entry name" value="LysR_subst-bd"/>
</dbReference>
<dbReference type="FunFam" id="1.10.10.10:FF:000001">
    <property type="entry name" value="LysR family transcriptional regulator"/>
    <property type="match status" value="1"/>
</dbReference>
<dbReference type="SUPFAM" id="SSF46785">
    <property type="entry name" value="Winged helix' DNA-binding domain"/>
    <property type="match status" value="1"/>
</dbReference>
<keyword evidence="3" id="KW-0238">DNA-binding</keyword>
<dbReference type="InterPro" id="IPR058163">
    <property type="entry name" value="LysR-type_TF_proteobact-type"/>
</dbReference>
<keyword evidence="7" id="KW-1185">Reference proteome</keyword>
<comment type="similarity">
    <text evidence="1">Belongs to the LysR transcriptional regulatory family.</text>
</comment>
<dbReference type="Proteomes" id="UP000478892">
    <property type="component" value="Unassembled WGS sequence"/>
</dbReference>
<dbReference type="Gene3D" id="3.40.190.290">
    <property type="match status" value="1"/>
</dbReference>
<reference evidence="6 7" key="1">
    <citation type="submission" date="2019-12" db="EMBL/GenBank/DDBJ databases">
        <authorList>
            <person name="Zhang Y.-J."/>
        </authorList>
    </citation>
    <scope>NUCLEOTIDE SEQUENCE [LARGE SCALE GENOMIC DNA]</scope>
    <source>
        <strain evidence="6 7">CY05</strain>
    </source>
</reference>
<dbReference type="RefSeq" id="WP_157021054.1">
    <property type="nucleotide sequence ID" value="NZ_WQLV01000001.1"/>
</dbReference>
<dbReference type="AlphaFoldDB" id="A0A6L6WAE8"/>
<dbReference type="GO" id="GO:0043565">
    <property type="term" value="F:sequence-specific DNA binding"/>
    <property type="evidence" value="ECO:0007669"/>
    <property type="project" value="TreeGrafter"/>
</dbReference>
<protein>
    <submittedName>
        <fullName evidence="6">LysR family transcriptional regulator</fullName>
    </submittedName>
</protein>
<organism evidence="6 7">
    <name type="scientific">Parasedimentitalea huanghaiensis</name>
    <dbReference type="NCBI Taxonomy" id="2682100"/>
    <lineage>
        <taxon>Bacteria</taxon>
        <taxon>Pseudomonadati</taxon>
        <taxon>Pseudomonadota</taxon>
        <taxon>Alphaproteobacteria</taxon>
        <taxon>Rhodobacterales</taxon>
        <taxon>Paracoccaceae</taxon>
        <taxon>Parasedimentitalea</taxon>
    </lineage>
</organism>
<name>A0A6L6WAE8_9RHOB</name>
<evidence type="ECO:0000256" key="4">
    <source>
        <dbReference type="ARBA" id="ARBA00023163"/>
    </source>
</evidence>
<dbReference type="PANTHER" id="PTHR30537">
    <property type="entry name" value="HTH-TYPE TRANSCRIPTIONAL REGULATOR"/>
    <property type="match status" value="1"/>
</dbReference>
<dbReference type="InterPro" id="IPR036390">
    <property type="entry name" value="WH_DNA-bd_sf"/>
</dbReference>
<evidence type="ECO:0000259" key="5">
    <source>
        <dbReference type="PROSITE" id="PS50931"/>
    </source>
</evidence>
<comment type="caution">
    <text evidence="6">The sequence shown here is derived from an EMBL/GenBank/DDBJ whole genome shotgun (WGS) entry which is preliminary data.</text>
</comment>
<dbReference type="PROSITE" id="PS50931">
    <property type="entry name" value="HTH_LYSR"/>
    <property type="match status" value="1"/>
</dbReference>
<evidence type="ECO:0000313" key="7">
    <source>
        <dbReference type="Proteomes" id="UP000478892"/>
    </source>
</evidence>